<feature type="region of interest" description="Disordered" evidence="1">
    <location>
        <begin position="403"/>
        <end position="444"/>
    </location>
</feature>
<reference evidence="2 3" key="1">
    <citation type="submission" date="2024-05" db="EMBL/GenBank/DDBJ databases">
        <authorList>
            <person name="Wallberg A."/>
        </authorList>
    </citation>
    <scope>NUCLEOTIDE SEQUENCE [LARGE SCALE GENOMIC DNA]</scope>
</reference>
<feature type="compositionally biased region" description="Low complexity" evidence="1">
    <location>
        <begin position="405"/>
        <end position="418"/>
    </location>
</feature>
<feature type="compositionally biased region" description="Low complexity" evidence="1">
    <location>
        <begin position="116"/>
        <end position="125"/>
    </location>
</feature>
<feature type="compositionally biased region" description="Polar residues" evidence="1">
    <location>
        <begin position="336"/>
        <end position="345"/>
    </location>
</feature>
<keyword evidence="3" id="KW-1185">Reference proteome</keyword>
<gene>
    <name evidence="2" type="ORF">MNOR_LOCUS7904</name>
</gene>
<feature type="region of interest" description="Disordered" evidence="1">
    <location>
        <begin position="156"/>
        <end position="197"/>
    </location>
</feature>
<feature type="compositionally biased region" description="Polar residues" evidence="1">
    <location>
        <begin position="128"/>
        <end position="139"/>
    </location>
</feature>
<dbReference type="AlphaFoldDB" id="A0AAV2Q5K9"/>
<feature type="compositionally biased region" description="Basic and acidic residues" evidence="1">
    <location>
        <begin position="612"/>
        <end position="630"/>
    </location>
</feature>
<feature type="compositionally biased region" description="Low complexity" evidence="1">
    <location>
        <begin position="250"/>
        <end position="270"/>
    </location>
</feature>
<feature type="region of interest" description="Disordered" evidence="1">
    <location>
        <begin position="237"/>
        <end position="297"/>
    </location>
</feature>
<evidence type="ECO:0000313" key="2">
    <source>
        <dbReference type="EMBL" id="CAL4069508.1"/>
    </source>
</evidence>
<proteinExistence type="predicted"/>
<organism evidence="2 3">
    <name type="scientific">Meganyctiphanes norvegica</name>
    <name type="common">Northern krill</name>
    <name type="synonym">Thysanopoda norvegica</name>
    <dbReference type="NCBI Taxonomy" id="48144"/>
    <lineage>
        <taxon>Eukaryota</taxon>
        <taxon>Metazoa</taxon>
        <taxon>Ecdysozoa</taxon>
        <taxon>Arthropoda</taxon>
        <taxon>Crustacea</taxon>
        <taxon>Multicrustacea</taxon>
        <taxon>Malacostraca</taxon>
        <taxon>Eumalacostraca</taxon>
        <taxon>Eucarida</taxon>
        <taxon>Euphausiacea</taxon>
        <taxon>Euphausiidae</taxon>
        <taxon>Meganyctiphanes</taxon>
    </lineage>
</organism>
<feature type="compositionally biased region" description="Basic and acidic residues" evidence="1">
    <location>
        <begin position="16"/>
        <end position="63"/>
    </location>
</feature>
<evidence type="ECO:0000256" key="1">
    <source>
        <dbReference type="SAM" id="MobiDB-lite"/>
    </source>
</evidence>
<accession>A0AAV2Q5K9</accession>
<feature type="region of interest" description="Disordered" evidence="1">
    <location>
        <begin position="336"/>
        <end position="377"/>
    </location>
</feature>
<protein>
    <submittedName>
        <fullName evidence="2">Uncharacterized protein</fullName>
    </submittedName>
</protein>
<feature type="compositionally biased region" description="Acidic residues" evidence="1">
    <location>
        <begin position="76"/>
        <end position="86"/>
    </location>
</feature>
<feature type="compositionally biased region" description="Polar residues" evidence="1">
    <location>
        <begin position="363"/>
        <end position="377"/>
    </location>
</feature>
<dbReference type="Proteomes" id="UP001497623">
    <property type="component" value="Unassembled WGS sequence"/>
</dbReference>
<evidence type="ECO:0000313" key="3">
    <source>
        <dbReference type="Proteomes" id="UP001497623"/>
    </source>
</evidence>
<feature type="compositionally biased region" description="Polar residues" evidence="1">
    <location>
        <begin position="593"/>
        <end position="607"/>
    </location>
</feature>
<comment type="caution">
    <text evidence="2">The sequence shown here is derived from an EMBL/GenBank/DDBJ whole genome shotgun (WGS) entry which is preliminary data.</text>
</comment>
<dbReference type="EMBL" id="CAXKWB010003564">
    <property type="protein sequence ID" value="CAL4069508.1"/>
    <property type="molecule type" value="Genomic_DNA"/>
</dbReference>
<feature type="region of interest" description="Disordered" evidence="1">
    <location>
        <begin position="593"/>
        <end position="630"/>
    </location>
</feature>
<feature type="compositionally biased region" description="Low complexity" evidence="1">
    <location>
        <begin position="346"/>
        <end position="362"/>
    </location>
</feature>
<feature type="compositionally biased region" description="Low complexity" evidence="1">
    <location>
        <begin position="281"/>
        <end position="297"/>
    </location>
</feature>
<name>A0AAV2Q5K9_MEGNR</name>
<sequence length="811" mass="90881">MSSSIPFKKAVPFDSLSERVKEKESQGKNKEENEVAKDNKQFSRTETFGKDNQIDSNLQDKIHLSNYDNSVSSPGADDDSNYDVEVEYSATAESTLKKKDSINENNDHVTGDIQASSSTEYMSPPSSLPSKNTLDNAISNLKRIQEQRIANQRFLEQSKKVSSVPMISSTPKPTYSQEIKMDGTGKRPKKKKDKFQEQKSKLLEYYSKKLINMKEDQLLEQMSDSAEGSHVTVTSLTPLLNNMKRNPKESLTSTSIHLSSSNSSQSFSSNYPDIDEIPTRLSKGPSYNLSSSKSSLSNSDTNIQIIYEGSNDATNTLSINDTSINNLTHKHTLSLNDTSINNRTPQQQSLSVESSSQESTLSIYSDNEQGVKESSQQAKKMEILRKLQELQRIKTELLNQQKMASTVSESEESSTSSVDIDPTASFQNTDDKVDPVNIDPPQQRRVSFRNPRRELSTINEQETEFSDNIKFVDTSNSYHTPSREFEETFSDSSETSNSTKQHLADMHTLLYDQHKYVSGKHNKNDMNIVRENSEPLSSSYDVKQSKQYPCDYFIQKLTNSSLMPNMETRKSVTSSFSEPFPVPIADSSKDSQCQTSFSTFNQSNSPPTKIGSEYKDEISTTEKSSTEKKEHRTLYLRGGYTPSAIVKSKIFTKNSLHQKLSHSLNTTADDSAKLFRESSLNQKLGQSVSTVADDSVFIPMAAEDKLDHSMNSTADDSVFTPLVAEDTLLPGFDEEKKTLQNIKDEETATAKIPTIPSKFSSNCNSDSESVVSMPDMADILQRFGMDWAKTMMRRMEKTEQNSSSDSSLHVK</sequence>
<feature type="compositionally biased region" description="Basic and acidic residues" evidence="1">
    <location>
        <begin position="95"/>
        <end position="110"/>
    </location>
</feature>
<feature type="compositionally biased region" description="Polar residues" evidence="1">
    <location>
        <begin position="165"/>
        <end position="177"/>
    </location>
</feature>
<feature type="region of interest" description="Disordered" evidence="1">
    <location>
        <begin position="1"/>
        <end position="139"/>
    </location>
</feature>